<keyword evidence="3" id="KW-1185">Reference proteome</keyword>
<name>A0AAW4X139_9FIRM</name>
<protein>
    <submittedName>
        <fullName evidence="2">Nucleotidyltransferase family protein</fullName>
    </submittedName>
</protein>
<gene>
    <name evidence="2" type="ORF">LJ207_09320</name>
</gene>
<dbReference type="SUPFAM" id="SSF53448">
    <property type="entry name" value="Nucleotide-diphospho-sugar transferases"/>
    <property type="match status" value="1"/>
</dbReference>
<proteinExistence type="predicted"/>
<sequence length="210" mass="24085">MLTAVVLAAGQAERMGELKQLLSWEDNNTILGKVIDNLLAADIIDDQLRVVIGAEKEKVHGYLNNKYQSKLISGKMNLINNNLYKKGLLTSVKIALKDLPEATEAILFTLADKPFINAQIYKEIYNEFLNKKPAILLPKYKEVKGHPVIIKSYLSQKIFSLEGRGGLRNLFQKMPEKVYSYNCRHPEILKDIDYKKDYSYYLDNDFKLKP</sequence>
<dbReference type="GO" id="GO:0016779">
    <property type="term" value="F:nucleotidyltransferase activity"/>
    <property type="evidence" value="ECO:0007669"/>
    <property type="project" value="UniProtKB-ARBA"/>
</dbReference>
<dbReference type="InterPro" id="IPR029044">
    <property type="entry name" value="Nucleotide-diphossugar_trans"/>
</dbReference>
<dbReference type="Proteomes" id="UP001199296">
    <property type="component" value="Unassembled WGS sequence"/>
</dbReference>
<dbReference type="CDD" id="cd04182">
    <property type="entry name" value="GT_2_like_f"/>
    <property type="match status" value="1"/>
</dbReference>
<dbReference type="Gene3D" id="3.90.550.10">
    <property type="entry name" value="Spore Coat Polysaccharide Biosynthesis Protein SpsA, Chain A"/>
    <property type="match status" value="1"/>
</dbReference>
<dbReference type="PANTHER" id="PTHR43777">
    <property type="entry name" value="MOLYBDENUM COFACTOR CYTIDYLYLTRANSFERASE"/>
    <property type="match status" value="1"/>
</dbReference>
<dbReference type="PANTHER" id="PTHR43777:SF1">
    <property type="entry name" value="MOLYBDENUM COFACTOR CYTIDYLYLTRANSFERASE"/>
    <property type="match status" value="1"/>
</dbReference>
<dbReference type="RefSeq" id="WP_229346223.1">
    <property type="nucleotide sequence ID" value="NZ_JAJFAT010000012.1"/>
</dbReference>
<evidence type="ECO:0000313" key="3">
    <source>
        <dbReference type="Proteomes" id="UP001199296"/>
    </source>
</evidence>
<accession>A0AAW4X139</accession>
<dbReference type="AlphaFoldDB" id="A0AAW4X139"/>
<reference evidence="2 3" key="1">
    <citation type="submission" date="2021-10" db="EMBL/GenBank/DDBJ databases">
        <authorList>
            <person name="Grouzdev D.S."/>
            <person name="Pantiukh K.S."/>
            <person name="Krutkina M.S."/>
        </authorList>
    </citation>
    <scope>NUCLEOTIDE SEQUENCE [LARGE SCALE GENOMIC DNA]</scope>
    <source>
        <strain evidence="2 3">Z-7514</strain>
    </source>
</reference>
<dbReference type="InterPro" id="IPR025877">
    <property type="entry name" value="MobA-like_NTP_Trfase"/>
</dbReference>
<evidence type="ECO:0000313" key="2">
    <source>
        <dbReference type="EMBL" id="MCC3145521.1"/>
    </source>
</evidence>
<dbReference type="Pfam" id="PF12804">
    <property type="entry name" value="NTP_transf_3"/>
    <property type="match status" value="1"/>
</dbReference>
<feature type="domain" description="MobA-like NTP transferase" evidence="1">
    <location>
        <begin position="4"/>
        <end position="174"/>
    </location>
</feature>
<organism evidence="2 3">
    <name type="scientific">Halanaerobium polyolivorans</name>
    <dbReference type="NCBI Taxonomy" id="2886943"/>
    <lineage>
        <taxon>Bacteria</taxon>
        <taxon>Bacillati</taxon>
        <taxon>Bacillota</taxon>
        <taxon>Clostridia</taxon>
        <taxon>Halanaerobiales</taxon>
        <taxon>Halanaerobiaceae</taxon>
        <taxon>Halanaerobium</taxon>
    </lineage>
</organism>
<dbReference type="EMBL" id="JAJFAT010000012">
    <property type="protein sequence ID" value="MCC3145521.1"/>
    <property type="molecule type" value="Genomic_DNA"/>
</dbReference>
<comment type="caution">
    <text evidence="2">The sequence shown here is derived from an EMBL/GenBank/DDBJ whole genome shotgun (WGS) entry which is preliminary data.</text>
</comment>
<evidence type="ECO:0000259" key="1">
    <source>
        <dbReference type="Pfam" id="PF12804"/>
    </source>
</evidence>